<feature type="domain" description="Small-subunit processome Utp12" evidence="5">
    <location>
        <begin position="637"/>
        <end position="742"/>
    </location>
</feature>
<feature type="region of interest" description="Disordered" evidence="4">
    <location>
        <begin position="452"/>
        <end position="479"/>
    </location>
</feature>
<organism evidence="6 7">
    <name type="scientific">Toxoplasma gondii GAB2-2007-GAL-DOM2</name>
    <dbReference type="NCBI Taxonomy" id="1130820"/>
    <lineage>
        <taxon>Eukaryota</taxon>
        <taxon>Sar</taxon>
        <taxon>Alveolata</taxon>
        <taxon>Apicomplexa</taxon>
        <taxon>Conoidasida</taxon>
        <taxon>Coccidia</taxon>
        <taxon>Eucoccidiorida</taxon>
        <taxon>Eimeriorina</taxon>
        <taxon>Sarcocystidae</taxon>
        <taxon>Toxoplasma</taxon>
    </lineage>
</organism>
<evidence type="ECO:0000256" key="1">
    <source>
        <dbReference type="ARBA" id="ARBA00004604"/>
    </source>
</evidence>
<dbReference type="GO" id="GO:0000462">
    <property type="term" value="P:maturation of SSU-rRNA from tricistronic rRNA transcript (SSU-rRNA, 5.8S rRNA, LSU-rRNA)"/>
    <property type="evidence" value="ECO:0007669"/>
    <property type="project" value="TreeGrafter"/>
</dbReference>
<comment type="subcellular location">
    <subcellularLocation>
        <location evidence="1">Nucleus</location>
        <location evidence="1">Nucleolus</location>
    </subcellularLocation>
</comment>
<sequence length="774" mass="81108">MPKESALNSREALVPAPLAPPPSALSAFSSSGRFLATAVASGGRSSDSAESRLPRSRVKVWDATSGGEFATAAGAAESDGAPSSPFVSNYQPQFSMEWQRQFVGHNITSLLFVSSSGPKRMSERLLIGTDRGMLAAADVTASNSKLLFSTYLGEGPEANSCSSGPDSTLDCATGSSQFPIRALGRCSAAAGGNVVALVGGAEGSSLVIVDPQDGSVLQQDELSKPYNLLAYPSADADEDVVLLALRRGTPEVGSSSASVVLYDVQHQRPRAKLVGGTGAGALSVAVEKKARFAAGVFSGSGKDEQNAQVVVWKIPDRSVDAEERAAAKGKPKKLQPICSGSHFEALVQVVLPPTRDAGGEEDDSDSGDEEAASPDTPQTVVALSRSNAVIVWAMKKEGTDSPSFSLVKLAQIDSVSFPCISPKMSLDSIPALAAAAATPGVWFMQHLDENEGAENGQNATSPSTKKHRQSARPNQPAEARQPLCIVRGCHTTPLFQCLLLPRALPGRGCQELYLPVIPRDSGKFGLPCVEALKLSEVRAAGGSSRKSGEKPGSAADSADEDSPSRGPLPAASLKRTIAAVTESDGEDAEASGDATADGKKKKQSKAKGLPGAAAGAAPGGERSSVAVILRQALTASDARLLETVLTSTAKDKKEVNAAVGSLTPVQALRLLQHLVQQQQSNPAASITKGGWIEEIVKQHAVVLSQTDAGREQLVLLLLQVEERRRSESALVKVKGRLELLLQQMQRVQKLREERGKEEKEAREPLVVHKERANA</sequence>
<dbReference type="Gene3D" id="2.130.10.10">
    <property type="entry name" value="YVTN repeat-like/Quinoprotein amine dehydrogenase"/>
    <property type="match status" value="1"/>
</dbReference>
<evidence type="ECO:0000256" key="4">
    <source>
        <dbReference type="SAM" id="MobiDB-lite"/>
    </source>
</evidence>
<dbReference type="SUPFAM" id="SSF50998">
    <property type="entry name" value="Quinoprotein alcohol dehydrogenase-like"/>
    <property type="match status" value="1"/>
</dbReference>
<evidence type="ECO:0000259" key="5">
    <source>
        <dbReference type="Pfam" id="PF04003"/>
    </source>
</evidence>
<protein>
    <submittedName>
        <fullName evidence="6">Dip2/Utp12 family protein</fullName>
    </submittedName>
</protein>
<comment type="similarity">
    <text evidence="3">Belongs to the UTP5 family.</text>
</comment>
<accession>A0A086K0D4</accession>
<dbReference type="Proteomes" id="UP000028837">
    <property type="component" value="Unassembled WGS sequence"/>
</dbReference>
<keyword evidence="2" id="KW-0539">Nucleus</keyword>
<feature type="compositionally biased region" description="Acidic residues" evidence="4">
    <location>
        <begin position="359"/>
        <end position="372"/>
    </location>
</feature>
<feature type="compositionally biased region" description="Low complexity" evidence="4">
    <location>
        <begin position="606"/>
        <end position="620"/>
    </location>
</feature>
<dbReference type="EMBL" id="AHZU02000977">
    <property type="protein sequence ID" value="KFG37852.1"/>
    <property type="molecule type" value="Genomic_DNA"/>
</dbReference>
<reference evidence="6 7" key="1">
    <citation type="submission" date="2014-02" db="EMBL/GenBank/DDBJ databases">
        <authorList>
            <person name="Sibley D."/>
            <person name="Venepally P."/>
            <person name="Karamycheva S."/>
            <person name="Hadjithomas M."/>
            <person name="Khan A."/>
            <person name="Brunk B."/>
            <person name="Roos D."/>
            <person name="Caler E."/>
            <person name="Lorenzi H."/>
        </authorList>
    </citation>
    <scope>NUCLEOTIDE SEQUENCE [LARGE SCALE GENOMIC DNA]</scope>
    <source>
        <strain evidence="6 7">GAB2-2007-GAL-DOM2</strain>
    </source>
</reference>
<proteinExistence type="inferred from homology"/>
<gene>
    <name evidence="6" type="ORF">TGDOM2_203370</name>
</gene>
<evidence type="ECO:0000256" key="2">
    <source>
        <dbReference type="ARBA" id="ARBA00023242"/>
    </source>
</evidence>
<dbReference type="InterPro" id="IPR007148">
    <property type="entry name" value="SSU_processome_Utp12"/>
</dbReference>
<evidence type="ECO:0000313" key="6">
    <source>
        <dbReference type="EMBL" id="KFG37852.1"/>
    </source>
</evidence>
<evidence type="ECO:0000313" key="7">
    <source>
        <dbReference type="Proteomes" id="UP000028837"/>
    </source>
</evidence>
<dbReference type="AlphaFoldDB" id="A0A086K0D4"/>
<feature type="region of interest" description="Disordered" evidence="4">
    <location>
        <begin position="750"/>
        <end position="774"/>
    </location>
</feature>
<dbReference type="PANTHER" id="PTHR44267">
    <property type="entry name" value="WD REPEAT-CONTAINING PROTEIN 43"/>
    <property type="match status" value="1"/>
</dbReference>
<dbReference type="GO" id="GO:0005730">
    <property type="term" value="C:nucleolus"/>
    <property type="evidence" value="ECO:0007669"/>
    <property type="project" value="UniProtKB-SubCell"/>
</dbReference>
<evidence type="ECO:0000256" key="3">
    <source>
        <dbReference type="ARBA" id="ARBA00038335"/>
    </source>
</evidence>
<dbReference type="InterPro" id="IPR011047">
    <property type="entry name" value="Quinoprotein_ADH-like_sf"/>
</dbReference>
<dbReference type="InterPro" id="IPR015943">
    <property type="entry name" value="WD40/YVTN_repeat-like_dom_sf"/>
</dbReference>
<dbReference type="VEuPathDB" id="ToxoDB:TGDOM2_203370"/>
<comment type="caution">
    <text evidence="6">The sequence shown here is derived from an EMBL/GenBank/DDBJ whole genome shotgun (WGS) entry which is preliminary data.</text>
</comment>
<feature type="region of interest" description="Disordered" evidence="4">
    <location>
        <begin position="539"/>
        <end position="620"/>
    </location>
</feature>
<feature type="region of interest" description="Disordered" evidence="4">
    <location>
        <begin position="354"/>
        <end position="380"/>
    </location>
</feature>
<dbReference type="InterPro" id="IPR052414">
    <property type="entry name" value="U3_snoRNA-assoc_WDR"/>
</dbReference>
<dbReference type="Pfam" id="PF04003">
    <property type="entry name" value="Utp12"/>
    <property type="match status" value="1"/>
</dbReference>
<name>A0A086K0D4_TOXGO</name>
<dbReference type="OrthoDB" id="348531at2759"/>
<dbReference type="PANTHER" id="PTHR44267:SF1">
    <property type="entry name" value="WD REPEAT-CONTAINING PROTEIN 43"/>
    <property type="match status" value="1"/>
</dbReference>